<reference evidence="1 2" key="1">
    <citation type="submission" date="2014-04" db="EMBL/GenBank/DDBJ databases">
        <authorList>
            <consortium name="DOE Joint Genome Institute"/>
            <person name="Kuo A."/>
            <person name="Ruytinx J."/>
            <person name="Rineau F."/>
            <person name="Colpaert J."/>
            <person name="Kohler A."/>
            <person name="Nagy L.G."/>
            <person name="Floudas D."/>
            <person name="Copeland A."/>
            <person name="Barry K.W."/>
            <person name="Cichocki N."/>
            <person name="Veneault-Fourrey C."/>
            <person name="LaButti K."/>
            <person name="Lindquist E.A."/>
            <person name="Lipzen A."/>
            <person name="Lundell T."/>
            <person name="Morin E."/>
            <person name="Murat C."/>
            <person name="Sun H."/>
            <person name="Tunlid A."/>
            <person name="Henrissat B."/>
            <person name="Grigoriev I.V."/>
            <person name="Hibbett D.S."/>
            <person name="Martin F."/>
            <person name="Nordberg H.P."/>
            <person name="Cantor M.N."/>
            <person name="Hua S.X."/>
        </authorList>
    </citation>
    <scope>NUCLEOTIDE SEQUENCE [LARGE SCALE GENOMIC DNA]</scope>
    <source>
        <strain evidence="1 2">UH-Slu-Lm8-n1</strain>
    </source>
</reference>
<dbReference type="AlphaFoldDB" id="A0A0D0BAS7"/>
<accession>A0A0D0BAS7</accession>
<evidence type="ECO:0000313" key="1">
    <source>
        <dbReference type="EMBL" id="KIK43387.1"/>
    </source>
</evidence>
<dbReference type="EMBL" id="KN835214">
    <property type="protein sequence ID" value="KIK43387.1"/>
    <property type="molecule type" value="Genomic_DNA"/>
</dbReference>
<dbReference type="HOGENOM" id="CLU_2607624_0_0_1"/>
<sequence>MAECSLAVGPSTPSGVQGRKDELRVNFVYRRHRESLVLGPSARSVQALARLHRKNLDWVLFSDRDTQKVVDPVVRIALR</sequence>
<gene>
    <name evidence="1" type="ORF">CY34DRAFT_715060</name>
</gene>
<dbReference type="Proteomes" id="UP000054485">
    <property type="component" value="Unassembled WGS sequence"/>
</dbReference>
<keyword evidence="2" id="KW-1185">Reference proteome</keyword>
<name>A0A0D0BAS7_9AGAM</name>
<reference evidence="2" key="2">
    <citation type="submission" date="2015-01" db="EMBL/GenBank/DDBJ databases">
        <title>Evolutionary Origins and Diversification of the Mycorrhizal Mutualists.</title>
        <authorList>
            <consortium name="DOE Joint Genome Institute"/>
            <consortium name="Mycorrhizal Genomics Consortium"/>
            <person name="Kohler A."/>
            <person name="Kuo A."/>
            <person name="Nagy L.G."/>
            <person name="Floudas D."/>
            <person name="Copeland A."/>
            <person name="Barry K.W."/>
            <person name="Cichocki N."/>
            <person name="Veneault-Fourrey C."/>
            <person name="LaButti K."/>
            <person name="Lindquist E.A."/>
            <person name="Lipzen A."/>
            <person name="Lundell T."/>
            <person name="Morin E."/>
            <person name="Murat C."/>
            <person name="Riley R."/>
            <person name="Ohm R."/>
            <person name="Sun H."/>
            <person name="Tunlid A."/>
            <person name="Henrissat B."/>
            <person name="Grigoriev I.V."/>
            <person name="Hibbett D.S."/>
            <person name="Martin F."/>
        </authorList>
    </citation>
    <scope>NUCLEOTIDE SEQUENCE [LARGE SCALE GENOMIC DNA]</scope>
    <source>
        <strain evidence="2">UH-Slu-Lm8-n1</strain>
    </source>
</reference>
<dbReference type="InParanoid" id="A0A0D0BAS7"/>
<organism evidence="1 2">
    <name type="scientific">Suillus luteus UH-Slu-Lm8-n1</name>
    <dbReference type="NCBI Taxonomy" id="930992"/>
    <lineage>
        <taxon>Eukaryota</taxon>
        <taxon>Fungi</taxon>
        <taxon>Dikarya</taxon>
        <taxon>Basidiomycota</taxon>
        <taxon>Agaricomycotina</taxon>
        <taxon>Agaricomycetes</taxon>
        <taxon>Agaricomycetidae</taxon>
        <taxon>Boletales</taxon>
        <taxon>Suillineae</taxon>
        <taxon>Suillaceae</taxon>
        <taxon>Suillus</taxon>
    </lineage>
</organism>
<protein>
    <submittedName>
        <fullName evidence="1">Uncharacterized protein</fullName>
    </submittedName>
</protein>
<evidence type="ECO:0000313" key="2">
    <source>
        <dbReference type="Proteomes" id="UP000054485"/>
    </source>
</evidence>
<proteinExistence type="predicted"/>